<dbReference type="RefSeq" id="WP_130018996.1">
    <property type="nucleotide sequence ID" value="NZ_SEWF01000001.1"/>
</dbReference>
<dbReference type="Proteomes" id="UP000293162">
    <property type="component" value="Unassembled WGS sequence"/>
</dbReference>
<dbReference type="SUPFAM" id="SSF54637">
    <property type="entry name" value="Thioesterase/thiol ester dehydrase-isomerase"/>
    <property type="match status" value="1"/>
</dbReference>
<dbReference type="InterPro" id="IPR027961">
    <property type="entry name" value="DUF4442"/>
</dbReference>
<comment type="caution">
    <text evidence="1">The sequence shown here is derived from an EMBL/GenBank/DDBJ whole genome shotgun (WGS) entry which is preliminary data.</text>
</comment>
<dbReference type="OrthoDB" id="793353at2"/>
<gene>
    <name evidence="1" type="ORF">EWM59_00570</name>
</gene>
<accession>A0A4Q5M615</accession>
<evidence type="ECO:0000313" key="2">
    <source>
        <dbReference type="Proteomes" id="UP000293162"/>
    </source>
</evidence>
<sequence length="162" mass="18225">MEYNNTLNRNLAKVQKMPAFLQNWLRDYSIGKFVKFVGTAGIHFEKMTCHEVVITLPNKTKVQNHIGQIHAAATTLLAETATGMVVGMNIPDNKLPLMKNLSVKFIKRSQGQQKAVATLTEQQISQIRETDKGDVSVAVKITDETEEEVIVAEMNWAWVLKK</sequence>
<organism evidence="1 2">
    <name type="scientific">Emticicia agri</name>
    <dbReference type="NCBI Taxonomy" id="2492393"/>
    <lineage>
        <taxon>Bacteria</taxon>
        <taxon>Pseudomonadati</taxon>
        <taxon>Bacteroidota</taxon>
        <taxon>Cytophagia</taxon>
        <taxon>Cytophagales</taxon>
        <taxon>Leadbetterellaceae</taxon>
        <taxon>Emticicia</taxon>
    </lineage>
</organism>
<reference evidence="1 2" key="1">
    <citation type="submission" date="2019-02" db="EMBL/GenBank/DDBJ databases">
        <title>Bacterial novel species Emticicia sp. 17J42-9 isolated from soil.</title>
        <authorList>
            <person name="Jung H.-Y."/>
        </authorList>
    </citation>
    <scope>NUCLEOTIDE SEQUENCE [LARGE SCALE GENOMIC DNA]</scope>
    <source>
        <strain evidence="1 2">17J42-9</strain>
    </source>
</reference>
<dbReference type="EMBL" id="SEWF01000001">
    <property type="protein sequence ID" value="RYU97649.1"/>
    <property type="molecule type" value="Genomic_DNA"/>
</dbReference>
<dbReference type="InterPro" id="IPR029069">
    <property type="entry name" value="HotDog_dom_sf"/>
</dbReference>
<protein>
    <submittedName>
        <fullName evidence="1">DUF4442 domain-containing protein</fullName>
    </submittedName>
</protein>
<dbReference type="Gene3D" id="3.10.129.10">
    <property type="entry name" value="Hotdog Thioesterase"/>
    <property type="match status" value="1"/>
</dbReference>
<dbReference type="AlphaFoldDB" id="A0A4Q5M615"/>
<proteinExistence type="predicted"/>
<dbReference type="Pfam" id="PF14539">
    <property type="entry name" value="DUF4442"/>
    <property type="match status" value="1"/>
</dbReference>
<keyword evidence="2" id="KW-1185">Reference proteome</keyword>
<dbReference type="CDD" id="cd03443">
    <property type="entry name" value="PaaI_thioesterase"/>
    <property type="match status" value="1"/>
</dbReference>
<name>A0A4Q5M615_9BACT</name>
<evidence type="ECO:0000313" key="1">
    <source>
        <dbReference type="EMBL" id="RYU97649.1"/>
    </source>
</evidence>